<comment type="similarity">
    <text evidence="1">Belongs to the class-I aminoacyl-tRNA synthetase family.</text>
</comment>
<keyword evidence="6" id="KW-0648">Protein biosynthesis</keyword>
<reference evidence="8 9" key="1">
    <citation type="journal article" date="2018" name="ISME J.">
        <title>A methanotrophic archaeon couples anaerobic oxidation of methane to Fe(III) reduction.</title>
        <authorList>
            <person name="Cai C."/>
            <person name="Leu A.O."/>
            <person name="Xie G.J."/>
            <person name="Guo J."/>
            <person name="Feng Y."/>
            <person name="Zhao J.X."/>
            <person name="Tyson G.W."/>
            <person name="Yuan Z."/>
            <person name="Hu S."/>
        </authorList>
    </citation>
    <scope>NUCLEOTIDE SEQUENCE [LARGE SCALE GENOMIC DNA]</scope>
    <source>
        <strain evidence="8">FeB_12</strain>
    </source>
</reference>
<evidence type="ECO:0000256" key="3">
    <source>
        <dbReference type="ARBA" id="ARBA00022598"/>
    </source>
</evidence>
<evidence type="ECO:0000313" key="9">
    <source>
        <dbReference type="Proteomes" id="UP000250918"/>
    </source>
</evidence>
<evidence type="ECO:0000256" key="5">
    <source>
        <dbReference type="ARBA" id="ARBA00022840"/>
    </source>
</evidence>
<evidence type="ECO:0000256" key="4">
    <source>
        <dbReference type="ARBA" id="ARBA00022741"/>
    </source>
</evidence>
<accession>A0A855X2I7</accession>
<dbReference type="GO" id="GO:0005524">
    <property type="term" value="F:ATP binding"/>
    <property type="evidence" value="ECO:0007669"/>
    <property type="project" value="UniProtKB-KW"/>
</dbReference>
<dbReference type="PANTHER" id="PTHR43766:SF1">
    <property type="entry name" value="TRYPTOPHAN--TRNA LIGASE, MITOCHONDRIAL"/>
    <property type="match status" value="1"/>
</dbReference>
<dbReference type="InterPro" id="IPR050203">
    <property type="entry name" value="Trp-tRNA_synthetase"/>
</dbReference>
<feature type="non-terminal residue" evidence="8">
    <location>
        <position position="63"/>
    </location>
</feature>
<dbReference type="AlphaFoldDB" id="A0A855X2I7"/>
<dbReference type="EMBL" id="PQAP01000039">
    <property type="protein sequence ID" value="PWB74189.1"/>
    <property type="molecule type" value="Genomic_DNA"/>
</dbReference>
<dbReference type="SUPFAM" id="SSF52374">
    <property type="entry name" value="Nucleotidylyl transferase"/>
    <property type="match status" value="1"/>
</dbReference>
<proteinExistence type="inferred from homology"/>
<gene>
    <name evidence="8" type="ORF">C3F09_04345</name>
</gene>
<evidence type="ECO:0000256" key="1">
    <source>
        <dbReference type="ARBA" id="ARBA00005594"/>
    </source>
</evidence>
<evidence type="ECO:0000256" key="2">
    <source>
        <dbReference type="ARBA" id="ARBA00013161"/>
    </source>
</evidence>
<dbReference type="InterPro" id="IPR002306">
    <property type="entry name" value="Trp-tRNA-ligase"/>
</dbReference>
<keyword evidence="3 8" id="KW-0436">Ligase</keyword>
<sequence>MHVGNLEGALRNWVRIQDQYEMYCCIVDWHSLTAEIENTSGLKDRVFQVAIDFLAAGLDPDKV</sequence>
<dbReference type="PANTHER" id="PTHR43766">
    <property type="entry name" value="TRYPTOPHAN--TRNA LIGASE, MITOCHONDRIAL"/>
    <property type="match status" value="1"/>
</dbReference>
<dbReference type="Proteomes" id="UP000250918">
    <property type="component" value="Unassembled WGS sequence"/>
</dbReference>
<dbReference type="InterPro" id="IPR002305">
    <property type="entry name" value="aa-tRNA-synth_Ic"/>
</dbReference>
<evidence type="ECO:0000256" key="7">
    <source>
        <dbReference type="ARBA" id="ARBA00023146"/>
    </source>
</evidence>
<evidence type="ECO:0000313" key="8">
    <source>
        <dbReference type="EMBL" id="PWB74189.1"/>
    </source>
</evidence>
<dbReference type="InterPro" id="IPR014729">
    <property type="entry name" value="Rossmann-like_a/b/a_fold"/>
</dbReference>
<organism evidence="8 9">
    <name type="scientific">candidate division GN15 bacterium</name>
    <dbReference type="NCBI Taxonomy" id="2072418"/>
    <lineage>
        <taxon>Bacteria</taxon>
        <taxon>candidate division GN15</taxon>
    </lineage>
</organism>
<dbReference type="PRINTS" id="PR01039">
    <property type="entry name" value="TRNASYNTHTRP"/>
</dbReference>
<dbReference type="GO" id="GO:0005829">
    <property type="term" value="C:cytosol"/>
    <property type="evidence" value="ECO:0007669"/>
    <property type="project" value="TreeGrafter"/>
</dbReference>
<keyword evidence="7" id="KW-0030">Aminoacyl-tRNA synthetase</keyword>
<keyword evidence="4" id="KW-0547">Nucleotide-binding</keyword>
<name>A0A855X2I7_9BACT</name>
<evidence type="ECO:0000256" key="6">
    <source>
        <dbReference type="ARBA" id="ARBA00022917"/>
    </source>
</evidence>
<dbReference type="GO" id="GO:0006436">
    <property type="term" value="P:tryptophanyl-tRNA aminoacylation"/>
    <property type="evidence" value="ECO:0007669"/>
    <property type="project" value="InterPro"/>
</dbReference>
<dbReference type="Gene3D" id="3.40.50.620">
    <property type="entry name" value="HUPs"/>
    <property type="match status" value="1"/>
</dbReference>
<protein>
    <recommendedName>
        <fullName evidence="2">tryptophan--tRNA ligase</fullName>
        <ecNumber evidence="2">6.1.1.2</ecNumber>
    </recommendedName>
</protein>
<comment type="caution">
    <text evidence="8">The sequence shown here is derived from an EMBL/GenBank/DDBJ whole genome shotgun (WGS) entry which is preliminary data.</text>
</comment>
<keyword evidence="5" id="KW-0067">ATP-binding</keyword>
<dbReference type="GO" id="GO:0004830">
    <property type="term" value="F:tryptophan-tRNA ligase activity"/>
    <property type="evidence" value="ECO:0007669"/>
    <property type="project" value="UniProtKB-EC"/>
</dbReference>
<dbReference type="EC" id="6.1.1.2" evidence="2"/>
<dbReference type="Pfam" id="PF00579">
    <property type="entry name" value="tRNA-synt_1b"/>
    <property type="match status" value="1"/>
</dbReference>